<proteinExistence type="predicted"/>
<dbReference type="Gene3D" id="3.90.320.10">
    <property type="match status" value="1"/>
</dbReference>
<sequence>MATSRQPLKLRPSSASRWIACPASARLSTLVPYQESGEAAKIGTAIHALAETCFQLDTDPMKFVGQVVEGITMTEGNCAFALEHLEAIWAIQDELGSVKVEQLFKLYQTPQFSLQGTADVVGISQDKLIIADLKTGRGYVDADSEQMKIYALGALMHNSQKPKQVEFQIIQPHHGEKRKYSMSVDELGVWETEVLLPAINDAVSDAPRYAPSEAACQWCPAKHICSAQKEQFDIVAAQPDITTMSKEDIKEVMLALTPAQISALLDKAPLVEKFIDAVREHATKQMEAGEVITGWQLQPKRASRKWIDPEIARIALVNAGLSGLQIFQTELISPTAAEKLLPKEQRVILDDLTAKVSSGLTLARDRSLSQ</sequence>
<protein>
    <recommendedName>
        <fullName evidence="2">PD-(D/E)XK nuclease superfamily</fullName>
    </recommendedName>
</protein>
<dbReference type="InterPro" id="IPR011604">
    <property type="entry name" value="PDDEXK-like_dom_sf"/>
</dbReference>
<accession>A0A6J5N3F9</accession>
<dbReference type="InterPro" id="IPR021229">
    <property type="entry name" value="DUF2800"/>
</dbReference>
<evidence type="ECO:0000313" key="1">
    <source>
        <dbReference type="EMBL" id="CAB4151816.1"/>
    </source>
</evidence>
<name>A0A6J5N3F9_9CAUD</name>
<organism evidence="1">
    <name type="scientific">uncultured Caudovirales phage</name>
    <dbReference type="NCBI Taxonomy" id="2100421"/>
    <lineage>
        <taxon>Viruses</taxon>
        <taxon>Duplodnaviria</taxon>
        <taxon>Heunggongvirae</taxon>
        <taxon>Uroviricota</taxon>
        <taxon>Caudoviricetes</taxon>
        <taxon>Peduoviridae</taxon>
        <taxon>Maltschvirus</taxon>
        <taxon>Maltschvirus maltsch</taxon>
    </lineage>
</organism>
<evidence type="ECO:0008006" key="2">
    <source>
        <dbReference type="Google" id="ProtNLM"/>
    </source>
</evidence>
<gene>
    <name evidence="1" type="ORF">UFOVP588_33</name>
</gene>
<reference evidence="1" key="1">
    <citation type="submission" date="2020-04" db="EMBL/GenBank/DDBJ databases">
        <authorList>
            <person name="Chiriac C."/>
            <person name="Salcher M."/>
            <person name="Ghai R."/>
            <person name="Kavagutti S V."/>
        </authorList>
    </citation>
    <scope>NUCLEOTIDE SEQUENCE</scope>
</reference>
<dbReference type="EMBL" id="LR796561">
    <property type="protein sequence ID" value="CAB4151816.1"/>
    <property type="molecule type" value="Genomic_DNA"/>
</dbReference>
<dbReference type="Pfam" id="PF10926">
    <property type="entry name" value="DUF2800"/>
    <property type="match status" value="1"/>
</dbReference>